<accession>A0AA48GXZ3</accession>
<gene>
    <name evidence="7" type="ORF">METESE_14130</name>
</gene>
<sequence>MFEPVVTELRKFVAPEFLFGLDARLQVGRYARTLGAGRALLVSDPGVAAAGWTAEAADLLEAEGLEVATFLDISPNPRDHQVMAGVERYHATQSDLIVAVGGGSPMDCAKGIGIVVANGGSVLDYEGVDRVRVPMPPLICVPTTAGSSADVSQFAIITDVAEKVKIAIISKAVVPDVALIDPRTLVTLDPYLTACTGMDALVHAIEAFVSNAHSPITDVHAAEAIRLVAAHLRASSERPGDLELRTRVMQASLQAGLAFSNASLGAVHAMAHSLGGYRDLPHGECNALLLAPVVAFNFPAAPERYRRVAELVGCPGADGPDPSVREALVRHLLDLRTACGIRGGLAERGVGVADTARLAAKAIEDPCNATNPRPPAQGDLETVFREAL</sequence>
<keyword evidence="8" id="KW-1185">Reference proteome</keyword>
<reference evidence="7" key="1">
    <citation type="journal article" date="2023" name="Int. J. Syst. Evol. Microbiol.">
        <title>Mesoterricola silvestris gen. nov., sp. nov., Mesoterricola sediminis sp. nov., Geothrix oryzae sp. nov., Geothrix edaphica sp. nov., Geothrix rubra sp. nov., and Geothrix limicola sp. nov., six novel members of Acidobacteriota isolated from soils.</title>
        <authorList>
            <person name="Itoh H."/>
            <person name="Sugisawa Y."/>
            <person name="Mise K."/>
            <person name="Xu Z."/>
            <person name="Kuniyasu M."/>
            <person name="Ushijima N."/>
            <person name="Kawano K."/>
            <person name="Kobayashi E."/>
            <person name="Shiratori Y."/>
            <person name="Masuda Y."/>
            <person name="Senoo K."/>
        </authorList>
    </citation>
    <scope>NUCLEOTIDE SEQUENCE</scope>
    <source>
        <strain evidence="7">W786</strain>
    </source>
</reference>
<evidence type="ECO:0000256" key="3">
    <source>
        <dbReference type="ARBA" id="ARBA00023002"/>
    </source>
</evidence>
<dbReference type="Gene3D" id="1.20.1090.10">
    <property type="entry name" value="Dehydroquinate synthase-like - alpha domain"/>
    <property type="match status" value="1"/>
</dbReference>
<dbReference type="PANTHER" id="PTHR11496:SF102">
    <property type="entry name" value="ALCOHOL DEHYDROGENASE 4"/>
    <property type="match status" value="1"/>
</dbReference>
<dbReference type="PROSITE" id="PS00060">
    <property type="entry name" value="ADH_IRON_2"/>
    <property type="match status" value="1"/>
</dbReference>
<keyword evidence="3" id="KW-0560">Oxidoreductase</keyword>
<keyword evidence="4" id="KW-0520">NAD</keyword>
<feature type="domain" description="Fe-containing alcohol dehydrogenase-like C-terminal" evidence="6">
    <location>
        <begin position="193"/>
        <end position="387"/>
    </location>
</feature>
<feature type="domain" description="Alcohol dehydrogenase iron-type/glycerol dehydrogenase GldA" evidence="5">
    <location>
        <begin position="16"/>
        <end position="182"/>
    </location>
</feature>
<evidence type="ECO:0000259" key="6">
    <source>
        <dbReference type="Pfam" id="PF25137"/>
    </source>
</evidence>
<dbReference type="KEGG" id="msea:METESE_14130"/>
<dbReference type="Pfam" id="PF00465">
    <property type="entry name" value="Fe-ADH"/>
    <property type="match status" value="1"/>
</dbReference>
<dbReference type="InterPro" id="IPR018211">
    <property type="entry name" value="ADH_Fe_CS"/>
</dbReference>
<dbReference type="Gene3D" id="3.40.50.1970">
    <property type="match status" value="1"/>
</dbReference>
<evidence type="ECO:0000313" key="8">
    <source>
        <dbReference type="Proteomes" id="UP001228113"/>
    </source>
</evidence>
<evidence type="ECO:0000259" key="5">
    <source>
        <dbReference type="Pfam" id="PF00465"/>
    </source>
</evidence>
<evidence type="ECO:0000256" key="4">
    <source>
        <dbReference type="ARBA" id="ARBA00023027"/>
    </source>
</evidence>
<name>A0AA48GXZ3_9BACT</name>
<comment type="cofactor">
    <cofactor evidence="1">
        <name>Fe cation</name>
        <dbReference type="ChEBI" id="CHEBI:24875"/>
    </cofactor>
</comment>
<dbReference type="FunFam" id="1.20.1090.10:FF:000001">
    <property type="entry name" value="Aldehyde-alcohol dehydrogenase"/>
    <property type="match status" value="1"/>
</dbReference>
<proteinExistence type="inferred from homology"/>
<dbReference type="PANTHER" id="PTHR11496">
    <property type="entry name" value="ALCOHOL DEHYDROGENASE"/>
    <property type="match status" value="1"/>
</dbReference>
<dbReference type="AlphaFoldDB" id="A0AA48GXZ3"/>
<dbReference type="InterPro" id="IPR039697">
    <property type="entry name" value="Alcohol_dehydrogenase_Fe"/>
</dbReference>
<protein>
    <submittedName>
        <fullName evidence="7">Iron-containing alcohol dehydrogenase</fullName>
    </submittedName>
</protein>
<evidence type="ECO:0000256" key="2">
    <source>
        <dbReference type="ARBA" id="ARBA00007358"/>
    </source>
</evidence>
<dbReference type="RefSeq" id="WP_316411422.1">
    <property type="nucleotide sequence ID" value="NZ_AP027081.1"/>
</dbReference>
<dbReference type="GO" id="GO:0046872">
    <property type="term" value="F:metal ion binding"/>
    <property type="evidence" value="ECO:0007669"/>
    <property type="project" value="InterPro"/>
</dbReference>
<dbReference type="InterPro" id="IPR001670">
    <property type="entry name" value="ADH_Fe/GldA"/>
</dbReference>
<dbReference type="Proteomes" id="UP001228113">
    <property type="component" value="Chromosome"/>
</dbReference>
<organism evidence="7 8">
    <name type="scientific">Mesoterricola sediminis</name>
    <dbReference type="NCBI Taxonomy" id="2927980"/>
    <lineage>
        <taxon>Bacteria</taxon>
        <taxon>Pseudomonadati</taxon>
        <taxon>Acidobacteriota</taxon>
        <taxon>Holophagae</taxon>
        <taxon>Holophagales</taxon>
        <taxon>Holophagaceae</taxon>
        <taxon>Mesoterricola</taxon>
    </lineage>
</organism>
<dbReference type="Pfam" id="PF25137">
    <property type="entry name" value="ADH_Fe_C"/>
    <property type="match status" value="1"/>
</dbReference>
<dbReference type="GO" id="GO:0004022">
    <property type="term" value="F:alcohol dehydrogenase (NAD+) activity"/>
    <property type="evidence" value="ECO:0007669"/>
    <property type="project" value="TreeGrafter"/>
</dbReference>
<evidence type="ECO:0000256" key="1">
    <source>
        <dbReference type="ARBA" id="ARBA00001962"/>
    </source>
</evidence>
<dbReference type="NCBIfam" id="NF041833">
    <property type="entry name" value="Fe_ADH_ErcA"/>
    <property type="match status" value="1"/>
</dbReference>
<dbReference type="InterPro" id="IPR056798">
    <property type="entry name" value="ADH_Fe_C"/>
</dbReference>
<dbReference type="FunFam" id="3.40.50.1970:FF:000003">
    <property type="entry name" value="Alcohol dehydrogenase, iron-containing"/>
    <property type="match status" value="1"/>
</dbReference>
<dbReference type="SUPFAM" id="SSF56796">
    <property type="entry name" value="Dehydroquinate synthase-like"/>
    <property type="match status" value="1"/>
</dbReference>
<dbReference type="CDD" id="cd17814">
    <property type="entry name" value="Fe-ADH-like"/>
    <property type="match status" value="1"/>
</dbReference>
<evidence type="ECO:0000313" key="7">
    <source>
        <dbReference type="EMBL" id="BDU76455.1"/>
    </source>
</evidence>
<dbReference type="EMBL" id="AP027081">
    <property type="protein sequence ID" value="BDU76455.1"/>
    <property type="molecule type" value="Genomic_DNA"/>
</dbReference>
<comment type="similarity">
    <text evidence="2">Belongs to the iron-containing alcohol dehydrogenase family.</text>
</comment>